<dbReference type="GO" id="GO:0000049">
    <property type="term" value="F:tRNA binding"/>
    <property type="evidence" value="ECO:0007669"/>
    <property type="project" value="UniProtKB-KW"/>
</dbReference>
<dbReference type="GO" id="GO:0006417">
    <property type="term" value="P:regulation of translation"/>
    <property type="evidence" value="ECO:0007669"/>
    <property type="project" value="UniProtKB-KW"/>
</dbReference>
<protein>
    <submittedName>
        <fullName evidence="15">ATP-binding cassette, subfamily F, uup</fullName>
    </submittedName>
</protein>
<dbReference type="SUPFAM" id="SSF52540">
    <property type="entry name" value="P-loop containing nucleoside triphosphate hydrolases"/>
    <property type="match status" value="2"/>
</dbReference>
<dbReference type="CDD" id="cd03221">
    <property type="entry name" value="ABCF_EF-3"/>
    <property type="match status" value="2"/>
</dbReference>
<dbReference type="InterPro" id="IPR003593">
    <property type="entry name" value="AAA+_ATPase"/>
</dbReference>
<evidence type="ECO:0000256" key="1">
    <source>
        <dbReference type="ARBA" id="ARBA00005868"/>
    </source>
</evidence>
<sequence length="640" mass="73620">MNLVSIRDIYKSFGEKVLLKGASLNINDGDKIGLIGVNGSGKSTLLRIIMGEDYADDGKLEIVNKRTIEYLSQNPDFDSELTVLDQIFKGSSDEMDILREYEGLLAKAEKSVSGLEDEIIRLQGVIDNKNLWNMESEVKSILTKLKISDFEARMGTLSGGQRKRVALAAALLKECNLLILDEPTNHMDSDLIQWLEEYLNNRKGALLMITHDRYFLDRVTNVIVELDKGVLHRYNGNYSYYLESKLEREALESVEKDKREKLFKKELAWMRKGARARTTKQKARIQRFDKIKDSLEHKVDENLEISVATSRLGKTVIELKNISKSYGEKVLIDNFSHIFLKDDRVGIVGPNGTGKSTLVKIITDQVVQDSGEILRGQTVKIGYFSQENEDLDGSMRVIDYVKEAGEFLETADGDRISASKMLERFLFSGDVQYSYIRKLSGGEKRRLYLLRILMSSPNVLIFDEPTNDLDVRTLSILEDFLDTFKGPVITISHDRYFLDRICNSIFYYEGNGAIRKYPGNYSDLIERMEMERMTREASGEDVDSKQLETEKTSRNNNRTKKLKFSYSEKKEFEEIDGIIEDIENRIEEIEEEMSGCTSDYVKLQELMDEKSKLDSLLEEKMERWEYLNELSEEIDKQKNS</sequence>
<accession>A0A1M6KWD7</accession>
<evidence type="ECO:0000259" key="14">
    <source>
        <dbReference type="PROSITE" id="PS50893"/>
    </source>
</evidence>
<feature type="coiled-coil region" evidence="12">
    <location>
        <begin position="572"/>
        <end position="623"/>
    </location>
</feature>
<evidence type="ECO:0000256" key="8">
    <source>
        <dbReference type="ARBA" id="ARBA00022840"/>
    </source>
</evidence>
<evidence type="ECO:0000256" key="2">
    <source>
        <dbReference type="ARBA" id="ARBA00022490"/>
    </source>
</evidence>
<name>A0A1M6KWD7_9FIRM</name>
<feature type="compositionally biased region" description="Basic and acidic residues" evidence="13">
    <location>
        <begin position="535"/>
        <end position="553"/>
    </location>
</feature>
<dbReference type="Gene3D" id="1.10.287.380">
    <property type="entry name" value="Valyl-tRNA synthetase, C-terminal domain"/>
    <property type="match status" value="1"/>
</dbReference>
<evidence type="ECO:0000256" key="9">
    <source>
        <dbReference type="ARBA" id="ARBA00022845"/>
    </source>
</evidence>
<dbReference type="OrthoDB" id="9801441at2"/>
<evidence type="ECO:0000313" key="15">
    <source>
        <dbReference type="EMBL" id="SHJ63285.1"/>
    </source>
</evidence>
<keyword evidence="9" id="KW-0810">Translation regulation</keyword>
<keyword evidence="7" id="KW-0378">Hydrolase</keyword>
<feature type="region of interest" description="Disordered" evidence="13">
    <location>
        <begin position="535"/>
        <end position="554"/>
    </location>
</feature>
<keyword evidence="5" id="KW-0677">Repeat</keyword>
<dbReference type="PROSITE" id="PS00211">
    <property type="entry name" value="ABC_TRANSPORTER_1"/>
    <property type="match status" value="1"/>
</dbReference>
<evidence type="ECO:0000256" key="6">
    <source>
        <dbReference type="ARBA" id="ARBA00022741"/>
    </source>
</evidence>
<keyword evidence="12" id="KW-0175">Coiled coil</keyword>
<dbReference type="InterPro" id="IPR032524">
    <property type="entry name" value="ABC_tran_C"/>
</dbReference>
<dbReference type="EMBL" id="FQZL01000028">
    <property type="protein sequence ID" value="SHJ63285.1"/>
    <property type="molecule type" value="Genomic_DNA"/>
</dbReference>
<dbReference type="AlphaFoldDB" id="A0A1M6KWD7"/>
<keyword evidence="11" id="KW-0648">Protein biosynthesis</keyword>
<keyword evidence="6" id="KW-0547">Nucleotide-binding</keyword>
<dbReference type="InterPro" id="IPR051309">
    <property type="entry name" value="ABCF_ATPase"/>
</dbReference>
<feature type="domain" description="ABC transporter" evidence="14">
    <location>
        <begin position="317"/>
        <end position="537"/>
    </location>
</feature>
<keyword evidence="10" id="KW-0694">RNA-binding</keyword>
<dbReference type="RefSeq" id="WP_073050388.1">
    <property type="nucleotide sequence ID" value="NZ_FQZL01000028.1"/>
</dbReference>
<dbReference type="GO" id="GO:0006412">
    <property type="term" value="P:translation"/>
    <property type="evidence" value="ECO:0007669"/>
    <property type="project" value="UniProtKB-KW"/>
</dbReference>
<evidence type="ECO:0000256" key="7">
    <source>
        <dbReference type="ARBA" id="ARBA00022801"/>
    </source>
</evidence>
<dbReference type="Proteomes" id="UP000184052">
    <property type="component" value="Unassembled WGS sequence"/>
</dbReference>
<dbReference type="GO" id="GO:0005524">
    <property type="term" value="F:ATP binding"/>
    <property type="evidence" value="ECO:0007669"/>
    <property type="project" value="UniProtKB-KW"/>
</dbReference>
<keyword evidence="3" id="KW-0820">tRNA-binding</keyword>
<evidence type="ECO:0000256" key="10">
    <source>
        <dbReference type="ARBA" id="ARBA00022884"/>
    </source>
</evidence>
<feature type="coiled-coil region" evidence="12">
    <location>
        <begin position="98"/>
        <end position="125"/>
    </location>
</feature>
<evidence type="ECO:0000256" key="13">
    <source>
        <dbReference type="SAM" id="MobiDB-lite"/>
    </source>
</evidence>
<dbReference type="FunFam" id="3.40.50.300:FF:000011">
    <property type="entry name" value="Putative ABC transporter ATP-binding component"/>
    <property type="match status" value="1"/>
</dbReference>
<dbReference type="PANTHER" id="PTHR42855:SF1">
    <property type="entry name" value="ABC TRANSPORTER DOMAIN-CONTAINING PROTEIN"/>
    <property type="match status" value="1"/>
</dbReference>
<keyword evidence="16" id="KW-1185">Reference proteome</keyword>
<dbReference type="GO" id="GO:0019843">
    <property type="term" value="F:rRNA binding"/>
    <property type="evidence" value="ECO:0007669"/>
    <property type="project" value="UniProtKB-KW"/>
</dbReference>
<dbReference type="Pfam" id="PF16326">
    <property type="entry name" value="ABC_tran_CTD"/>
    <property type="match status" value="1"/>
</dbReference>
<keyword evidence="2" id="KW-0963">Cytoplasm</keyword>
<dbReference type="InterPro" id="IPR003439">
    <property type="entry name" value="ABC_transporter-like_ATP-bd"/>
</dbReference>
<organism evidence="15 16">
    <name type="scientific">Dethiosulfatibacter aminovorans DSM 17477</name>
    <dbReference type="NCBI Taxonomy" id="1121476"/>
    <lineage>
        <taxon>Bacteria</taxon>
        <taxon>Bacillati</taxon>
        <taxon>Bacillota</taxon>
        <taxon>Tissierellia</taxon>
        <taxon>Dethiosulfatibacter</taxon>
    </lineage>
</organism>
<dbReference type="GO" id="GO:0003677">
    <property type="term" value="F:DNA binding"/>
    <property type="evidence" value="ECO:0007669"/>
    <property type="project" value="InterPro"/>
</dbReference>
<evidence type="ECO:0000256" key="5">
    <source>
        <dbReference type="ARBA" id="ARBA00022737"/>
    </source>
</evidence>
<dbReference type="FunFam" id="3.40.50.300:FF:000183">
    <property type="entry name" value="ABC transporter ATP-binding protein yjjK"/>
    <property type="match status" value="1"/>
</dbReference>
<dbReference type="InterPro" id="IPR032781">
    <property type="entry name" value="ABC_tran_Xtn"/>
</dbReference>
<evidence type="ECO:0000313" key="16">
    <source>
        <dbReference type="Proteomes" id="UP000184052"/>
    </source>
</evidence>
<gene>
    <name evidence="15" type="ORF">SAMN02745751_03010</name>
</gene>
<dbReference type="InterPro" id="IPR037118">
    <property type="entry name" value="Val-tRNA_synth_C_sf"/>
</dbReference>
<dbReference type="GO" id="GO:0016887">
    <property type="term" value="F:ATP hydrolysis activity"/>
    <property type="evidence" value="ECO:0007669"/>
    <property type="project" value="InterPro"/>
</dbReference>
<comment type="similarity">
    <text evidence="1">Belongs to the ABC transporter superfamily. ABCF family. Translational throttle EttA subfamily.</text>
</comment>
<dbReference type="SMART" id="SM00382">
    <property type="entry name" value="AAA"/>
    <property type="match status" value="2"/>
</dbReference>
<dbReference type="Pfam" id="PF12848">
    <property type="entry name" value="ABC_tran_Xtn"/>
    <property type="match status" value="1"/>
</dbReference>
<evidence type="ECO:0000256" key="11">
    <source>
        <dbReference type="ARBA" id="ARBA00022917"/>
    </source>
</evidence>
<feature type="domain" description="ABC transporter" evidence="14">
    <location>
        <begin position="4"/>
        <end position="253"/>
    </location>
</feature>
<keyword evidence="4" id="KW-0699">rRNA-binding</keyword>
<dbReference type="PANTHER" id="PTHR42855">
    <property type="entry name" value="ABC TRANSPORTER ATP-BINDING SUBUNIT"/>
    <property type="match status" value="1"/>
</dbReference>
<dbReference type="InterPro" id="IPR017871">
    <property type="entry name" value="ABC_transporter-like_CS"/>
</dbReference>
<keyword evidence="8 15" id="KW-0067">ATP-binding</keyword>
<evidence type="ECO:0000256" key="12">
    <source>
        <dbReference type="SAM" id="Coils"/>
    </source>
</evidence>
<evidence type="ECO:0000256" key="4">
    <source>
        <dbReference type="ARBA" id="ARBA00022730"/>
    </source>
</evidence>
<proteinExistence type="inferred from homology"/>
<dbReference type="Gene3D" id="3.40.50.300">
    <property type="entry name" value="P-loop containing nucleotide triphosphate hydrolases"/>
    <property type="match status" value="2"/>
</dbReference>
<dbReference type="InterPro" id="IPR027417">
    <property type="entry name" value="P-loop_NTPase"/>
</dbReference>
<evidence type="ECO:0000256" key="3">
    <source>
        <dbReference type="ARBA" id="ARBA00022555"/>
    </source>
</evidence>
<dbReference type="PROSITE" id="PS50893">
    <property type="entry name" value="ABC_TRANSPORTER_2"/>
    <property type="match status" value="2"/>
</dbReference>
<reference evidence="15 16" key="1">
    <citation type="submission" date="2016-11" db="EMBL/GenBank/DDBJ databases">
        <authorList>
            <person name="Jaros S."/>
            <person name="Januszkiewicz K."/>
            <person name="Wedrychowicz H."/>
        </authorList>
    </citation>
    <scope>NUCLEOTIDE SEQUENCE [LARGE SCALE GENOMIC DNA]</scope>
    <source>
        <strain evidence="15 16">DSM 17477</strain>
    </source>
</reference>
<dbReference type="Pfam" id="PF00005">
    <property type="entry name" value="ABC_tran"/>
    <property type="match status" value="2"/>
</dbReference>
<dbReference type="STRING" id="1121476.SAMN02745751_03010"/>